<feature type="transmembrane region" description="Helical" evidence="1">
    <location>
        <begin position="6"/>
        <end position="26"/>
    </location>
</feature>
<evidence type="ECO:0000313" key="6">
    <source>
        <dbReference type="Proteomes" id="UP000255523"/>
    </source>
</evidence>
<dbReference type="Gene3D" id="1.10.1760.20">
    <property type="match status" value="1"/>
</dbReference>
<gene>
    <name evidence="4" type="ORF">DXC78_02770</name>
    <name evidence="3" type="ORF">HF861_06625</name>
    <name evidence="5" type="ORF">NCTC11087_01957</name>
    <name evidence="2" type="ORF">PND82_08705</name>
</gene>
<dbReference type="Pfam" id="PF07456">
    <property type="entry name" value="Hpre_diP_synt_I"/>
    <property type="match status" value="1"/>
</dbReference>
<dbReference type="Proteomes" id="UP000540014">
    <property type="component" value="Unassembled WGS sequence"/>
</dbReference>
<dbReference type="STRING" id="1123313.GCA_000420345_01823"/>
<keyword evidence="6" id="KW-1185">Reference proteome</keyword>
<dbReference type="EMBL" id="JABAFR010000013">
    <property type="protein sequence ID" value="NME44560.1"/>
    <property type="molecule type" value="Genomic_DNA"/>
</dbReference>
<keyword evidence="1" id="KW-1133">Transmembrane helix</keyword>
<dbReference type="EMBL" id="JAQLXO010000016">
    <property type="protein sequence ID" value="MDB7982893.1"/>
    <property type="molecule type" value="Genomic_DNA"/>
</dbReference>
<dbReference type="InterPro" id="IPR010898">
    <property type="entry name" value="Hpre_diP_synth_I"/>
</dbReference>
<evidence type="ECO:0000313" key="5">
    <source>
        <dbReference type="EMBL" id="SUO05024.1"/>
    </source>
</evidence>
<dbReference type="Proteomes" id="UP000260721">
    <property type="component" value="Unassembled WGS sequence"/>
</dbReference>
<dbReference type="GeneID" id="77462891"/>
<dbReference type="Proteomes" id="UP000255523">
    <property type="component" value="Unassembled WGS sequence"/>
</dbReference>
<evidence type="ECO:0000256" key="1">
    <source>
        <dbReference type="SAM" id="Phobius"/>
    </source>
</evidence>
<reference evidence="2" key="4">
    <citation type="submission" date="2023-01" db="EMBL/GenBank/DDBJ databases">
        <title>Human gut microbiome strain richness.</title>
        <authorList>
            <person name="Chen-Liaw A."/>
        </authorList>
    </citation>
    <scope>NUCLEOTIDE SEQUENCE</scope>
    <source>
        <strain evidence="2">D8_m1001271B151109d0_201107</strain>
    </source>
</reference>
<dbReference type="OrthoDB" id="9799095at2"/>
<dbReference type="InterPro" id="IPR014535">
    <property type="entry name" value="Hpre_diP_synt_I"/>
</dbReference>
<evidence type="ECO:0000313" key="4">
    <source>
        <dbReference type="EMBL" id="RGD77711.1"/>
    </source>
</evidence>
<accession>A0A380LMA1</accession>
<dbReference type="RefSeq" id="WP_022790629.1">
    <property type="nucleotide sequence ID" value="NZ_CALCIP010000013.1"/>
</dbReference>
<evidence type="ECO:0000313" key="2">
    <source>
        <dbReference type="EMBL" id="MDB7982893.1"/>
    </source>
</evidence>
<dbReference type="Proteomes" id="UP001212981">
    <property type="component" value="Unassembled WGS sequence"/>
</dbReference>
<feature type="transmembrane region" description="Helical" evidence="1">
    <location>
        <begin position="38"/>
        <end position="57"/>
    </location>
</feature>
<organism evidence="5 6">
    <name type="scientific">Faecalicoccus pleomorphus</name>
    <dbReference type="NCBI Taxonomy" id="1323"/>
    <lineage>
        <taxon>Bacteria</taxon>
        <taxon>Bacillati</taxon>
        <taxon>Bacillota</taxon>
        <taxon>Erysipelotrichia</taxon>
        <taxon>Erysipelotrichales</taxon>
        <taxon>Erysipelotrichaceae</taxon>
        <taxon>Faecalicoccus</taxon>
    </lineage>
</organism>
<feature type="transmembrane region" description="Helical" evidence="1">
    <location>
        <begin position="134"/>
        <end position="157"/>
    </location>
</feature>
<sequence length="167" mass="18463">MKTEKIVELSFLCAIGIVLQILESFLPTSWIIPGFKIGFANITALFVLKMYGIQSMWLVSAMRVFLASLLQGTLFSVSFWLSASGAFLALCAMSIGYKTGWFSILGISVLGAAFHSIGQVLMVTWIYQQFFMQLFLPVLLALSIVSGLCIGALSQLMMNRWKGRKSI</sequence>
<name>A0A380LMA1_9FIRM</name>
<evidence type="ECO:0000313" key="7">
    <source>
        <dbReference type="Proteomes" id="UP000260721"/>
    </source>
</evidence>
<feature type="transmembrane region" description="Helical" evidence="1">
    <location>
        <begin position="104"/>
        <end position="128"/>
    </location>
</feature>
<dbReference type="EMBL" id="UHFX01000003">
    <property type="protein sequence ID" value="SUO05024.1"/>
    <property type="molecule type" value="Genomic_DNA"/>
</dbReference>
<dbReference type="AlphaFoldDB" id="A0A380LMA1"/>
<dbReference type="EMBL" id="QUSK01000004">
    <property type="protein sequence ID" value="RGD77711.1"/>
    <property type="molecule type" value="Genomic_DNA"/>
</dbReference>
<protein>
    <submittedName>
        <fullName evidence="2">Gx transporter family protein</fullName>
    </submittedName>
    <submittedName>
        <fullName evidence="5">Heptaprenyl diphosphate synthase protein</fullName>
    </submittedName>
</protein>
<reference evidence="3 8" key="3">
    <citation type="submission" date="2020-04" db="EMBL/GenBank/DDBJ databases">
        <authorList>
            <person name="Hitch T.C.A."/>
            <person name="Wylensek D."/>
            <person name="Clavel T."/>
        </authorList>
    </citation>
    <scope>NUCLEOTIDE SEQUENCE [LARGE SCALE GENOMIC DNA]</scope>
    <source>
        <strain evidence="3 8">BSM-383-APC-22F</strain>
    </source>
</reference>
<evidence type="ECO:0000313" key="8">
    <source>
        <dbReference type="Proteomes" id="UP000540014"/>
    </source>
</evidence>
<feature type="transmembrane region" description="Helical" evidence="1">
    <location>
        <begin position="77"/>
        <end position="97"/>
    </location>
</feature>
<keyword evidence="1" id="KW-0472">Membrane</keyword>
<dbReference type="PIRSF" id="PIRSF027391">
    <property type="entry name" value="Hpre_diP_synt_I"/>
    <property type="match status" value="1"/>
</dbReference>
<reference evidence="5 6" key="1">
    <citation type="submission" date="2018-06" db="EMBL/GenBank/DDBJ databases">
        <authorList>
            <consortium name="Pathogen Informatics"/>
            <person name="Doyle S."/>
        </authorList>
    </citation>
    <scope>NUCLEOTIDE SEQUENCE [LARGE SCALE GENOMIC DNA]</scope>
    <source>
        <strain evidence="5 6">NCTC11087</strain>
    </source>
</reference>
<evidence type="ECO:0000313" key="3">
    <source>
        <dbReference type="EMBL" id="NME44560.1"/>
    </source>
</evidence>
<proteinExistence type="predicted"/>
<reference evidence="4 7" key="2">
    <citation type="submission" date="2018-08" db="EMBL/GenBank/DDBJ databases">
        <title>A genome reference for cultivated species of the human gut microbiota.</title>
        <authorList>
            <person name="Zou Y."/>
            <person name="Xue W."/>
            <person name="Luo G."/>
        </authorList>
    </citation>
    <scope>NUCLEOTIDE SEQUENCE [LARGE SCALE GENOMIC DNA]</scope>
    <source>
        <strain evidence="4 7">TF08-11</strain>
    </source>
</reference>
<keyword evidence="1" id="KW-0812">Transmembrane</keyword>